<gene>
    <name evidence="1" type="ORF">BV22DRAFT_1135453</name>
</gene>
<keyword evidence="2" id="KW-1185">Reference proteome</keyword>
<name>A0ACB8AXU3_9AGAM</name>
<proteinExistence type="predicted"/>
<comment type="caution">
    <text evidence="1">The sequence shown here is derived from an EMBL/GenBank/DDBJ whole genome shotgun (WGS) entry which is preliminary data.</text>
</comment>
<evidence type="ECO:0000313" key="2">
    <source>
        <dbReference type="Proteomes" id="UP000790709"/>
    </source>
</evidence>
<reference evidence="1" key="1">
    <citation type="journal article" date="2021" name="New Phytol.">
        <title>Evolutionary innovations through gain and loss of genes in the ectomycorrhizal Boletales.</title>
        <authorList>
            <person name="Wu G."/>
            <person name="Miyauchi S."/>
            <person name="Morin E."/>
            <person name="Kuo A."/>
            <person name="Drula E."/>
            <person name="Varga T."/>
            <person name="Kohler A."/>
            <person name="Feng B."/>
            <person name="Cao Y."/>
            <person name="Lipzen A."/>
            <person name="Daum C."/>
            <person name="Hundley H."/>
            <person name="Pangilinan J."/>
            <person name="Johnson J."/>
            <person name="Barry K."/>
            <person name="LaButti K."/>
            <person name="Ng V."/>
            <person name="Ahrendt S."/>
            <person name="Min B."/>
            <person name="Choi I.G."/>
            <person name="Park H."/>
            <person name="Plett J.M."/>
            <person name="Magnuson J."/>
            <person name="Spatafora J.W."/>
            <person name="Nagy L.G."/>
            <person name="Henrissat B."/>
            <person name="Grigoriev I.V."/>
            <person name="Yang Z.L."/>
            <person name="Xu J."/>
            <person name="Martin F.M."/>
        </authorList>
    </citation>
    <scope>NUCLEOTIDE SEQUENCE</scope>
    <source>
        <strain evidence="1">KUC20120723A-06</strain>
    </source>
</reference>
<sequence>MELSRSARGCALDLLSALHVERPSKSQTYLECRSASCRCPDSPLRLVPKILKSQLSRQLPADFPLELFETAISQLIHHPEYNSTLILRSETISTALPPAQSQHLPGLHPHSNVHRKLLPRRPGRDAALEQHRTLYAYDEAEFAGLPCTLVLTPLAEKESLLYYHPAVFHLAFRYIPSCLSPTTLRIEVIPLPNTPTDPLSGFTVPPSPSSAPCTATAGDMYLLMCERYKRPVDGRRGVTDPLKHVFEDIGIATFLMLFWKDTFGPVSSNDYQSINSDTDSDTVPRNTWPRPPGGFVDLGCGNGLLTHILTAEGYSGHGIDLRACTSWGYYPPSTQRALHVWALDATHIGGASSNNNTNNVDTLTSPKAPSSQETTPMS</sequence>
<accession>A0ACB8AXU3</accession>
<protein>
    <submittedName>
        <fullName evidence="1">DUF1613-domain-containing protein</fullName>
    </submittedName>
</protein>
<organism evidence="1 2">
    <name type="scientific">Leucogyrophana mollusca</name>
    <dbReference type="NCBI Taxonomy" id="85980"/>
    <lineage>
        <taxon>Eukaryota</taxon>
        <taxon>Fungi</taxon>
        <taxon>Dikarya</taxon>
        <taxon>Basidiomycota</taxon>
        <taxon>Agaricomycotina</taxon>
        <taxon>Agaricomycetes</taxon>
        <taxon>Agaricomycetidae</taxon>
        <taxon>Boletales</taxon>
        <taxon>Boletales incertae sedis</taxon>
        <taxon>Leucogyrophana</taxon>
    </lineage>
</organism>
<evidence type="ECO:0000313" key="1">
    <source>
        <dbReference type="EMBL" id="KAH7917383.1"/>
    </source>
</evidence>
<dbReference type="EMBL" id="MU267087">
    <property type="protein sequence ID" value="KAH7917383.1"/>
    <property type="molecule type" value="Genomic_DNA"/>
</dbReference>
<dbReference type="Proteomes" id="UP000790709">
    <property type="component" value="Unassembled WGS sequence"/>
</dbReference>